<dbReference type="InterPro" id="IPR051788">
    <property type="entry name" value="MFS_Transporter"/>
</dbReference>
<feature type="transmembrane region" description="Helical" evidence="7">
    <location>
        <begin position="295"/>
        <end position="316"/>
    </location>
</feature>
<feature type="transmembrane region" description="Helical" evidence="7">
    <location>
        <begin position="209"/>
        <end position="231"/>
    </location>
</feature>
<feature type="transmembrane region" description="Helical" evidence="7">
    <location>
        <begin position="273"/>
        <end position="289"/>
    </location>
</feature>
<dbReference type="AlphaFoldDB" id="A0A4Y6UQP3"/>
<evidence type="ECO:0000313" key="9">
    <source>
        <dbReference type="EMBL" id="QDH19953.1"/>
    </source>
</evidence>
<keyword evidence="6 7" id="KW-0472">Membrane</keyword>
<proteinExistence type="inferred from homology"/>
<feature type="domain" description="Major facilitator superfamily (MFS) profile" evidence="8">
    <location>
        <begin position="5"/>
        <end position="381"/>
    </location>
</feature>
<reference evidence="9 10" key="1">
    <citation type="submission" date="2019-06" db="EMBL/GenBank/DDBJ databases">
        <title>Saccharibacillus brassicae sp. nov., an endophytic bacterium isolated from Chinese cabbage seeds (Brassica pekinensis).</title>
        <authorList>
            <person name="Jiang L."/>
            <person name="Lee J."/>
            <person name="Kim S.W."/>
        </authorList>
    </citation>
    <scope>NUCLEOTIDE SEQUENCE [LARGE SCALE GENOMIC DNA]</scope>
    <source>
        <strain evidence="10">KCTC 43072 / ATSA2</strain>
    </source>
</reference>
<dbReference type="GO" id="GO:0022857">
    <property type="term" value="F:transmembrane transporter activity"/>
    <property type="evidence" value="ECO:0007669"/>
    <property type="project" value="InterPro"/>
</dbReference>
<feature type="transmembrane region" description="Helical" evidence="7">
    <location>
        <begin position="131"/>
        <end position="150"/>
    </location>
</feature>
<evidence type="ECO:0000259" key="8">
    <source>
        <dbReference type="PROSITE" id="PS50850"/>
    </source>
</evidence>
<sequence length="381" mass="40072">MITLLLIMIYLAFIGLGLPDSLLGSAWPVMKSDLNATTEMAGLVPFVVSLCTVASSLLANKLLYRFGTGKVVACSLLSTALALVCYALVPNFALLLVGAVLLGFGAGAVDAALSNYVALHFKARHMSWLHCFWGIGATAGPLVMAAHLRGGEDWRGGFMTVALILLGLVAVLLLALPLWKIFESRVQPEEEEPRYMSGREASRIQGVKPAMLVMLLYNGSETAIGLWAASYLIAGKGLAVNEAAAYSSLYFIGIIVGRVLSGFLSEQLSAKRLIRYGILIGAAGLIVLIGSSSLLLAGVGLFVLGFGGAPIYPSLVHMTPERFGKKASQSVISLEMASAYTGSTVIPLLVGLVVGSLGMGMMPVVILVLFAGMFVSSVLVR</sequence>
<gene>
    <name evidence="9" type="ORF">FFV09_03175</name>
</gene>
<evidence type="ECO:0000256" key="4">
    <source>
        <dbReference type="ARBA" id="ARBA00022692"/>
    </source>
</evidence>
<dbReference type="PANTHER" id="PTHR23514:SF3">
    <property type="entry name" value="BYPASS OF STOP CODON PROTEIN 6"/>
    <property type="match status" value="1"/>
</dbReference>
<feature type="transmembrane region" description="Helical" evidence="7">
    <location>
        <begin position="71"/>
        <end position="89"/>
    </location>
</feature>
<evidence type="ECO:0000256" key="7">
    <source>
        <dbReference type="SAM" id="Phobius"/>
    </source>
</evidence>
<feature type="transmembrane region" description="Helical" evidence="7">
    <location>
        <begin position="243"/>
        <end position="261"/>
    </location>
</feature>
<dbReference type="EMBL" id="CP041217">
    <property type="protein sequence ID" value="QDH19953.1"/>
    <property type="molecule type" value="Genomic_DNA"/>
</dbReference>
<feature type="transmembrane region" description="Helical" evidence="7">
    <location>
        <begin position="40"/>
        <end position="59"/>
    </location>
</feature>
<dbReference type="Proteomes" id="UP000316968">
    <property type="component" value="Chromosome"/>
</dbReference>
<keyword evidence="5 7" id="KW-1133">Transmembrane helix</keyword>
<evidence type="ECO:0000256" key="5">
    <source>
        <dbReference type="ARBA" id="ARBA00022989"/>
    </source>
</evidence>
<dbReference type="KEGG" id="saca:FFV09_03175"/>
<dbReference type="SUPFAM" id="SSF103473">
    <property type="entry name" value="MFS general substrate transporter"/>
    <property type="match status" value="1"/>
</dbReference>
<feature type="transmembrane region" description="Helical" evidence="7">
    <location>
        <begin position="156"/>
        <end position="179"/>
    </location>
</feature>
<accession>A0A4Y6UQP3</accession>
<comment type="subcellular location">
    <subcellularLocation>
        <location evidence="1">Cell membrane</location>
        <topology evidence="1">Multi-pass membrane protein</topology>
    </subcellularLocation>
</comment>
<dbReference type="InterPro" id="IPR020846">
    <property type="entry name" value="MFS_dom"/>
</dbReference>
<name>A0A4Y6UQP3_SACBS</name>
<feature type="transmembrane region" description="Helical" evidence="7">
    <location>
        <begin position="361"/>
        <end position="380"/>
    </location>
</feature>
<dbReference type="PANTHER" id="PTHR23514">
    <property type="entry name" value="BYPASS OF STOP CODON PROTEIN 6"/>
    <property type="match status" value="1"/>
</dbReference>
<evidence type="ECO:0000256" key="2">
    <source>
        <dbReference type="ARBA" id="ARBA00008335"/>
    </source>
</evidence>
<protein>
    <submittedName>
        <fullName evidence="9">MFS transporter</fullName>
    </submittedName>
</protein>
<keyword evidence="3" id="KW-0813">Transport</keyword>
<dbReference type="OrthoDB" id="9795150at2"/>
<dbReference type="GO" id="GO:0005886">
    <property type="term" value="C:plasma membrane"/>
    <property type="evidence" value="ECO:0007669"/>
    <property type="project" value="UniProtKB-SubCell"/>
</dbReference>
<feature type="transmembrane region" description="Helical" evidence="7">
    <location>
        <begin position="337"/>
        <end position="355"/>
    </location>
</feature>
<organism evidence="9 10">
    <name type="scientific">Saccharibacillus brassicae</name>
    <dbReference type="NCBI Taxonomy" id="2583377"/>
    <lineage>
        <taxon>Bacteria</taxon>
        <taxon>Bacillati</taxon>
        <taxon>Bacillota</taxon>
        <taxon>Bacilli</taxon>
        <taxon>Bacillales</taxon>
        <taxon>Paenibacillaceae</taxon>
        <taxon>Saccharibacillus</taxon>
    </lineage>
</organism>
<dbReference type="InterPro" id="IPR036259">
    <property type="entry name" value="MFS_trans_sf"/>
</dbReference>
<feature type="transmembrane region" description="Helical" evidence="7">
    <location>
        <begin position="95"/>
        <end position="119"/>
    </location>
</feature>
<dbReference type="PROSITE" id="PS50850">
    <property type="entry name" value="MFS"/>
    <property type="match status" value="1"/>
</dbReference>
<evidence type="ECO:0000256" key="3">
    <source>
        <dbReference type="ARBA" id="ARBA00022448"/>
    </source>
</evidence>
<evidence type="ECO:0000256" key="6">
    <source>
        <dbReference type="ARBA" id="ARBA00023136"/>
    </source>
</evidence>
<evidence type="ECO:0000256" key="1">
    <source>
        <dbReference type="ARBA" id="ARBA00004651"/>
    </source>
</evidence>
<keyword evidence="10" id="KW-1185">Reference proteome</keyword>
<dbReference type="Pfam" id="PF07690">
    <property type="entry name" value="MFS_1"/>
    <property type="match status" value="1"/>
</dbReference>
<keyword evidence="4 7" id="KW-0812">Transmembrane</keyword>
<dbReference type="Gene3D" id="1.20.1250.20">
    <property type="entry name" value="MFS general substrate transporter like domains"/>
    <property type="match status" value="2"/>
</dbReference>
<comment type="similarity">
    <text evidence="2">Belongs to the major facilitator superfamily.</text>
</comment>
<evidence type="ECO:0000313" key="10">
    <source>
        <dbReference type="Proteomes" id="UP000316968"/>
    </source>
</evidence>
<dbReference type="InterPro" id="IPR011701">
    <property type="entry name" value="MFS"/>
</dbReference>